<accession>A0A017TDI0</accession>
<dbReference type="RefSeq" id="WP_044239670.1">
    <property type="nucleotide sequence ID" value="NZ_ASRX01000015.1"/>
</dbReference>
<evidence type="ECO:0008006" key="4">
    <source>
        <dbReference type="Google" id="ProtNLM"/>
    </source>
</evidence>
<dbReference type="STRING" id="1192034.CAP_1776"/>
<organism evidence="2 3">
    <name type="scientific">Chondromyces apiculatus DSM 436</name>
    <dbReference type="NCBI Taxonomy" id="1192034"/>
    <lineage>
        <taxon>Bacteria</taxon>
        <taxon>Pseudomonadati</taxon>
        <taxon>Myxococcota</taxon>
        <taxon>Polyangia</taxon>
        <taxon>Polyangiales</taxon>
        <taxon>Polyangiaceae</taxon>
        <taxon>Chondromyces</taxon>
    </lineage>
</organism>
<protein>
    <recommendedName>
        <fullName evidence="4">Lipoprotein</fullName>
    </recommendedName>
</protein>
<dbReference type="PROSITE" id="PS51257">
    <property type="entry name" value="PROKAR_LIPOPROTEIN"/>
    <property type="match status" value="1"/>
</dbReference>
<comment type="caution">
    <text evidence="2">The sequence shown here is derived from an EMBL/GenBank/DDBJ whole genome shotgun (WGS) entry which is preliminary data.</text>
</comment>
<name>A0A017TDI0_9BACT</name>
<feature type="chain" id="PRO_5001500494" description="Lipoprotein" evidence="1">
    <location>
        <begin position="27"/>
        <end position="188"/>
    </location>
</feature>
<dbReference type="Proteomes" id="UP000019678">
    <property type="component" value="Unassembled WGS sequence"/>
</dbReference>
<proteinExistence type="predicted"/>
<dbReference type="EMBL" id="ASRX01000015">
    <property type="protein sequence ID" value="EYF06646.1"/>
    <property type="molecule type" value="Genomic_DNA"/>
</dbReference>
<sequence length="188" mass="21156">MKALTLLASTALASAACLTLAPEAVASIRNPTDHPQYRAELEPHLNTIFWRYQYAGAPSGRRFRSFGDPEFGAGFRASIELADPAFIPKLNNTVAISFGVDLTNCRYCREDFWAWVPVTLQWNFFFNDKWSAFGDVGLVMRNDGFFRDVYLDPAFMLGGRYHFNDDIALTLRAGLPFVTFGVSFFVGR</sequence>
<keyword evidence="1" id="KW-0732">Signal</keyword>
<feature type="signal peptide" evidence="1">
    <location>
        <begin position="1"/>
        <end position="26"/>
    </location>
</feature>
<evidence type="ECO:0000256" key="1">
    <source>
        <dbReference type="SAM" id="SignalP"/>
    </source>
</evidence>
<keyword evidence="3" id="KW-1185">Reference proteome</keyword>
<dbReference type="OrthoDB" id="5507147at2"/>
<reference evidence="2 3" key="1">
    <citation type="submission" date="2013-05" db="EMBL/GenBank/DDBJ databases">
        <title>Genome assembly of Chondromyces apiculatus DSM 436.</title>
        <authorList>
            <person name="Sharma G."/>
            <person name="Khatri I."/>
            <person name="Kaur C."/>
            <person name="Mayilraj S."/>
            <person name="Subramanian S."/>
        </authorList>
    </citation>
    <scope>NUCLEOTIDE SEQUENCE [LARGE SCALE GENOMIC DNA]</scope>
    <source>
        <strain evidence="2 3">DSM 436</strain>
    </source>
</reference>
<gene>
    <name evidence="2" type="ORF">CAP_1776</name>
</gene>
<dbReference type="AlphaFoldDB" id="A0A017TDI0"/>
<evidence type="ECO:0000313" key="3">
    <source>
        <dbReference type="Proteomes" id="UP000019678"/>
    </source>
</evidence>
<evidence type="ECO:0000313" key="2">
    <source>
        <dbReference type="EMBL" id="EYF06646.1"/>
    </source>
</evidence>